<dbReference type="InterPro" id="IPR006225">
    <property type="entry name" value="PsdUridine_synth_RluC/D"/>
</dbReference>
<organism evidence="5 6">
    <name type="scientific">Lysinibacillus pinottii</name>
    <dbReference type="NCBI Taxonomy" id="2973932"/>
    <lineage>
        <taxon>Bacteria</taxon>
        <taxon>Bacillati</taxon>
        <taxon>Bacillota</taxon>
        <taxon>Bacilli</taxon>
        <taxon>Bacillales</taxon>
        <taxon>Bacillaceae</taxon>
        <taxon>Lysinibacillus</taxon>
    </lineage>
</organism>
<evidence type="ECO:0000313" key="6">
    <source>
        <dbReference type="Proteomes" id="UP001525021"/>
    </source>
</evidence>
<comment type="caution">
    <text evidence="5">The sequence shown here is derived from an EMBL/GenBank/DDBJ whole genome shotgun (WGS) entry which is preliminary data.</text>
</comment>
<protein>
    <recommendedName>
        <fullName evidence="3">Pseudouridine synthase</fullName>
        <ecNumber evidence="3">5.4.99.-</ecNumber>
    </recommendedName>
</protein>
<name>A0ABT2DS43_9BACI</name>
<dbReference type="PANTHER" id="PTHR21600">
    <property type="entry name" value="MITOCHONDRIAL RNA PSEUDOURIDINE SYNTHASE"/>
    <property type="match status" value="1"/>
</dbReference>
<dbReference type="InterPro" id="IPR020103">
    <property type="entry name" value="PsdUridine_synth_cat_dom_sf"/>
</dbReference>
<comment type="catalytic activity">
    <reaction evidence="1 3">
        <text>a uridine in RNA = a pseudouridine in RNA</text>
        <dbReference type="Rhea" id="RHEA:48348"/>
        <dbReference type="Rhea" id="RHEA-COMP:12068"/>
        <dbReference type="Rhea" id="RHEA-COMP:12069"/>
        <dbReference type="ChEBI" id="CHEBI:65314"/>
        <dbReference type="ChEBI" id="CHEBI:65315"/>
    </reaction>
</comment>
<feature type="domain" description="Pseudouridine synthase RsuA/RluA-like" evidence="4">
    <location>
        <begin position="85"/>
        <end position="233"/>
    </location>
</feature>
<evidence type="ECO:0000259" key="4">
    <source>
        <dbReference type="Pfam" id="PF00849"/>
    </source>
</evidence>
<dbReference type="Gene3D" id="3.30.2350.10">
    <property type="entry name" value="Pseudouridine synthase"/>
    <property type="match status" value="1"/>
</dbReference>
<dbReference type="InterPro" id="IPR050188">
    <property type="entry name" value="RluA_PseudoU_synthase"/>
</dbReference>
<reference evidence="5 6" key="1">
    <citation type="submission" date="2022-08" db="EMBL/GenBank/DDBJ databases">
        <title>Lysinibacillus sequencing.</title>
        <authorList>
            <person name="Dunlap C."/>
        </authorList>
    </citation>
    <scope>NUCLEOTIDE SEQUENCE [LARGE SCALE GENOMIC DNA]</scope>
    <source>
        <strain evidence="5 6">PB211</strain>
    </source>
</reference>
<dbReference type="InterPro" id="IPR006145">
    <property type="entry name" value="PsdUridine_synth_RsuA/RluA"/>
</dbReference>
<accession>A0ABT2DS43</accession>
<dbReference type="CDD" id="cd02869">
    <property type="entry name" value="PseudoU_synth_RluA_like"/>
    <property type="match status" value="1"/>
</dbReference>
<dbReference type="Pfam" id="PF00849">
    <property type="entry name" value="PseudoU_synth_2"/>
    <property type="match status" value="1"/>
</dbReference>
<sequence>MFLYAFNEDNLTIEELLRNHWRLGKKLVHELRMAKAITLENDELVQWNTPLQVGTIVKFTFPIPASSYKRTPVCAIDIVYEDDHCLIVSKPKGMATHPNDDRDTHTCMNHVMAHIQEQGGIYAEHVHRLDKGTQGLLLVAKHPLAKSIFDRMIEEKSIIRTYAAEVQGNIRSSSGTISESIGKDRHHASRRVVSQTGQHAVTHYEVVSRYKNSCVVHLILETGRTHQIRVHLAYIGHPIIGDTMYGARETASGDYELHAIQLEFDHPFLNKRITVKDEQSSKNPASQ</sequence>
<gene>
    <name evidence="5" type="ORF">NXZ79_17060</name>
</gene>
<dbReference type="NCBIfam" id="TIGR00005">
    <property type="entry name" value="rluA_subfam"/>
    <property type="match status" value="1"/>
</dbReference>
<comment type="function">
    <text evidence="3">Responsible for synthesis of pseudouridine from uracil.</text>
</comment>
<evidence type="ECO:0000256" key="1">
    <source>
        <dbReference type="ARBA" id="ARBA00000073"/>
    </source>
</evidence>
<dbReference type="EMBL" id="JANTOO010000017">
    <property type="protein sequence ID" value="MCS1397723.1"/>
    <property type="molecule type" value="Genomic_DNA"/>
</dbReference>
<evidence type="ECO:0000313" key="5">
    <source>
        <dbReference type="EMBL" id="MCS1397723.1"/>
    </source>
</evidence>
<dbReference type="Proteomes" id="UP001525021">
    <property type="component" value="Unassembled WGS sequence"/>
</dbReference>
<dbReference type="RefSeq" id="WP_012292149.1">
    <property type="nucleotide sequence ID" value="NZ_JANTOO010000017.1"/>
</dbReference>
<keyword evidence="3" id="KW-0413">Isomerase</keyword>
<dbReference type="EC" id="5.4.99.-" evidence="3"/>
<dbReference type="SUPFAM" id="SSF55120">
    <property type="entry name" value="Pseudouridine synthase"/>
    <property type="match status" value="1"/>
</dbReference>
<proteinExistence type="inferred from homology"/>
<keyword evidence="6" id="KW-1185">Reference proteome</keyword>
<dbReference type="PANTHER" id="PTHR21600:SF87">
    <property type="entry name" value="RNA PSEUDOURIDYLATE SYNTHASE DOMAIN-CONTAINING PROTEIN 1"/>
    <property type="match status" value="1"/>
</dbReference>
<comment type="similarity">
    <text evidence="2 3">Belongs to the pseudouridine synthase RluA family.</text>
</comment>
<evidence type="ECO:0000256" key="3">
    <source>
        <dbReference type="RuleBase" id="RU362028"/>
    </source>
</evidence>
<evidence type="ECO:0000256" key="2">
    <source>
        <dbReference type="ARBA" id="ARBA00010876"/>
    </source>
</evidence>